<sequence>MDNTSLIRLSVFLGIFVFMAVLEAFLPARKAVLDRKTRWVGNLSMVVMGALVSRILLPATLVGVSVWAKQEGIGVFNVLLDATQTDAASFDQRLNGEALQNDSLTDNCSQPLAFICVVALSVLLLDMLVYWQHRLFHTVPMLWRFHKMHHADSHVDTTTGLRFHPVEIGISLGVKAAAVVILGVPAIAIVIFEVALNGFALFNHANIRLPQKWDDRVGLVLITQRLHRIHHSQAKSESNSNYGFSVSWWDRLFNSFTPRAAFSDETLPIGQKDVPAVKENASIKALLLQPFKSK</sequence>
<protein>
    <submittedName>
        <fullName evidence="7">Sterol desaturase</fullName>
    </submittedName>
</protein>
<dbReference type="RefSeq" id="WP_105931107.1">
    <property type="nucleotide sequence ID" value="NZ_PVNO01000025.1"/>
</dbReference>
<feature type="transmembrane region" description="Helical" evidence="5">
    <location>
        <begin position="112"/>
        <end position="131"/>
    </location>
</feature>
<feature type="domain" description="Fatty acid hydroxylase" evidence="6">
    <location>
        <begin position="119"/>
        <end position="254"/>
    </location>
</feature>
<feature type="transmembrane region" description="Helical" evidence="5">
    <location>
        <begin position="176"/>
        <end position="202"/>
    </location>
</feature>
<evidence type="ECO:0000313" key="8">
    <source>
        <dbReference type="Proteomes" id="UP000239539"/>
    </source>
</evidence>
<evidence type="ECO:0000313" key="7">
    <source>
        <dbReference type="EMBL" id="PRO68883.1"/>
    </source>
</evidence>
<dbReference type="EMBL" id="PVNO01000025">
    <property type="protein sequence ID" value="PRO68883.1"/>
    <property type="molecule type" value="Genomic_DNA"/>
</dbReference>
<proteinExistence type="predicted"/>
<keyword evidence="2 5" id="KW-0812">Transmembrane</keyword>
<organism evidence="7 8">
    <name type="scientific">Alteromonas gracilis</name>
    <dbReference type="NCBI Taxonomy" id="1479524"/>
    <lineage>
        <taxon>Bacteria</taxon>
        <taxon>Pseudomonadati</taxon>
        <taxon>Pseudomonadota</taxon>
        <taxon>Gammaproteobacteria</taxon>
        <taxon>Alteromonadales</taxon>
        <taxon>Alteromonadaceae</taxon>
        <taxon>Alteromonas/Salinimonas group</taxon>
        <taxon>Alteromonas</taxon>
    </lineage>
</organism>
<keyword evidence="3 5" id="KW-1133">Transmembrane helix</keyword>
<keyword evidence="8" id="KW-1185">Reference proteome</keyword>
<reference evidence="8" key="1">
    <citation type="journal article" date="2020" name="Int. J. Syst. Evol. Microbiol.">
        <title>Alteromonas alba sp. nov., a marine bacterium isolated from the seawater of the West Pacific Ocean.</title>
        <authorList>
            <person name="Sun C."/>
            <person name="Wu Y.-H."/>
            <person name="Xamxidin M."/>
            <person name="Cheng H."/>
            <person name="Xu X.-W."/>
        </authorList>
    </citation>
    <scope>NUCLEOTIDE SEQUENCE [LARGE SCALE GENOMIC DNA]</scope>
    <source>
        <strain evidence="8">9a2</strain>
    </source>
</reference>
<name>A0ABX5CPF9_9ALTE</name>
<dbReference type="Proteomes" id="UP000239539">
    <property type="component" value="Unassembled WGS sequence"/>
</dbReference>
<evidence type="ECO:0000256" key="5">
    <source>
        <dbReference type="SAM" id="Phobius"/>
    </source>
</evidence>
<feature type="transmembrane region" description="Helical" evidence="5">
    <location>
        <begin position="39"/>
        <end position="57"/>
    </location>
</feature>
<dbReference type="InterPro" id="IPR006694">
    <property type="entry name" value="Fatty_acid_hydroxylase"/>
</dbReference>
<accession>A0ABX5CPF9</accession>
<evidence type="ECO:0000256" key="3">
    <source>
        <dbReference type="ARBA" id="ARBA00022989"/>
    </source>
</evidence>
<comment type="caution">
    <text evidence="7">The sequence shown here is derived from an EMBL/GenBank/DDBJ whole genome shotgun (WGS) entry which is preliminary data.</text>
</comment>
<evidence type="ECO:0000256" key="1">
    <source>
        <dbReference type="ARBA" id="ARBA00004370"/>
    </source>
</evidence>
<dbReference type="InterPro" id="IPR050307">
    <property type="entry name" value="Sterol_Desaturase_Related"/>
</dbReference>
<keyword evidence="4 5" id="KW-0472">Membrane</keyword>
<evidence type="ECO:0000256" key="4">
    <source>
        <dbReference type="ARBA" id="ARBA00023136"/>
    </source>
</evidence>
<feature type="transmembrane region" description="Helical" evidence="5">
    <location>
        <begin position="6"/>
        <end position="27"/>
    </location>
</feature>
<evidence type="ECO:0000256" key="2">
    <source>
        <dbReference type="ARBA" id="ARBA00022692"/>
    </source>
</evidence>
<dbReference type="Pfam" id="PF04116">
    <property type="entry name" value="FA_hydroxylase"/>
    <property type="match status" value="1"/>
</dbReference>
<comment type="subcellular location">
    <subcellularLocation>
        <location evidence="1">Membrane</location>
    </subcellularLocation>
</comment>
<evidence type="ECO:0000259" key="6">
    <source>
        <dbReference type="Pfam" id="PF04116"/>
    </source>
</evidence>
<gene>
    <name evidence="7" type="ORF">C6Y39_09975</name>
</gene>
<dbReference type="PANTHER" id="PTHR11863">
    <property type="entry name" value="STEROL DESATURASE"/>
    <property type="match status" value="1"/>
</dbReference>